<comment type="function">
    <text evidence="3">Flagellin is the subunit protein which polymerizes to form the filaments of bacterial flagella.</text>
</comment>
<dbReference type="Pfam" id="PF00700">
    <property type="entry name" value="Flagellin_C"/>
    <property type="match status" value="1"/>
</dbReference>
<reference evidence="7" key="1">
    <citation type="submission" date="2015-09" db="EMBL/GenBank/DDBJ databases">
        <title>Complete genome of Arthrobacter alpinus strain R3.8.</title>
        <authorList>
            <person name="See-Too W.S."/>
            <person name="Chan K.G."/>
        </authorList>
    </citation>
    <scope>NUCLEOTIDE SEQUENCE [LARGE SCALE GENOMIC DNA]</scope>
    <source>
        <strain evidence="7">R3.8</strain>
    </source>
</reference>
<proteinExistence type="inferred from homology"/>
<accession>A0A0M4QHV2</accession>
<evidence type="ECO:0000259" key="4">
    <source>
        <dbReference type="Pfam" id="PF00669"/>
    </source>
</evidence>
<evidence type="ECO:0000313" key="7">
    <source>
        <dbReference type="Proteomes" id="UP000062833"/>
    </source>
</evidence>
<evidence type="ECO:0000256" key="2">
    <source>
        <dbReference type="ARBA" id="ARBA00023143"/>
    </source>
</evidence>
<sequence length="296" mass="30930">MMGRVTMQTMAAAAHRNLESSSAKLAQAQQSALDLKKFPNISDNPAAAADSLAVRAQQAASAQYARNIADGTNWLAAADSAMAGVTTLLQKAKDLVLQGSNGATTQAGREAIATELESIRAELLTQANTQYLGRSIFAGNTNQGVAYTGDPLAYTGNPDSTVERRISSGAAVRVDADGAAIFGTTDGDPVFELLSKIADALRAPGGDVAGQLGAMDTAVNRAIDGRAELGTRHAQLLRAQATNVNTAVDLENQRSSIEDLDLGRAILDVKTQELAYQAALSVTAKVLQPTLMDFLR</sequence>
<dbReference type="KEGG" id="aaq:AOC05_15805"/>
<dbReference type="Pfam" id="PF00669">
    <property type="entry name" value="Flagellin_N"/>
    <property type="match status" value="1"/>
</dbReference>
<dbReference type="PANTHER" id="PTHR42792:SF1">
    <property type="entry name" value="FLAGELLAR HOOK-ASSOCIATED PROTEIN 3"/>
    <property type="match status" value="1"/>
</dbReference>
<comment type="subcellular location">
    <subcellularLocation>
        <location evidence="3">Secreted</location>
    </subcellularLocation>
    <subcellularLocation>
        <location evidence="3">Bacterial flagellum</location>
    </subcellularLocation>
</comment>
<dbReference type="PATRIC" id="fig|656366.3.peg.3415"/>
<dbReference type="Gene3D" id="1.20.1330.10">
    <property type="entry name" value="f41 fragment of flagellin, N-terminal domain"/>
    <property type="match status" value="1"/>
</dbReference>
<feature type="domain" description="Flagellin N-terminal" evidence="4">
    <location>
        <begin position="7"/>
        <end position="140"/>
    </location>
</feature>
<dbReference type="Proteomes" id="UP000062833">
    <property type="component" value="Chromosome"/>
</dbReference>
<protein>
    <recommendedName>
        <fullName evidence="3">Flagellin</fullName>
    </recommendedName>
</protein>
<evidence type="ECO:0000256" key="1">
    <source>
        <dbReference type="ARBA" id="ARBA00005709"/>
    </source>
</evidence>
<evidence type="ECO:0000313" key="6">
    <source>
        <dbReference type="EMBL" id="ALE93442.1"/>
    </source>
</evidence>
<keyword evidence="3" id="KW-0964">Secreted</keyword>
<keyword evidence="7" id="KW-1185">Reference proteome</keyword>
<organism evidence="6 7">
    <name type="scientific">Arthrobacter alpinus</name>
    <dbReference type="NCBI Taxonomy" id="656366"/>
    <lineage>
        <taxon>Bacteria</taxon>
        <taxon>Bacillati</taxon>
        <taxon>Actinomycetota</taxon>
        <taxon>Actinomycetes</taxon>
        <taxon>Micrococcales</taxon>
        <taxon>Micrococcaceae</taxon>
        <taxon>Arthrobacter</taxon>
    </lineage>
</organism>
<dbReference type="InterPro" id="IPR001029">
    <property type="entry name" value="Flagellin_N"/>
</dbReference>
<dbReference type="EMBL" id="CP012677">
    <property type="protein sequence ID" value="ALE93442.1"/>
    <property type="molecule type" value="Genomic_DNA"/>
</dbReference>
<keyword evidence="2 3" id="KW-0975">Bacterial flagellum</keyword>
<name>A0A0M4QHV2_9MICC</name>
<dbReference type="GO" id="GO:0005198">
    <property type="term" value="F:structural molecule activity"/>
    <property type="evidence" value="ECO:0007669"/>
    <property type="project" value="UniProtKB-UniRule"/>
</dbReference>
<feature type="domain" description="Flagellin C-terminal" evidence="5">
    <location>
        <begin position="213"/>
        <end position="291"/>
    </location>
</feature>
<dbReference type="PANTHER" id="PTHR42792">
    <property type="entry name" value="FLAGELLIN"/>
    <property type="match status" value="1"/>
</dbReference>
<evidence type="ECO:0000259" key="5">
    <source>
        <dbReference type="Pfam" id="PF00700"/>
    </source>
</evidence>
<evidence type="ECO:0000256" key="3">
    <source>
        <dbReference type="RuleBase" id="RU362073"/>
    </source>
</evidence>
<dbReference type="GO" id="GO:0005576">
    <property type="term" value="C:extracellular region"/>
    <property type="evidence" value="ECO:0007669"/>
    <property type="project" value="UniProtKB-SubCell"/>
</dbReference>
<dbReference type="RefSeq" id="WP_062008233.1">
    <property type="nucleotide sequence ID" value="NZ_CP012677.1"/>
</dbReference>
<dbReference type="AlphaFoldDB" id="A0A0M4QHV2"/>
<dbReference type="InterPro" id="IPR001492">
    <property type="entry name" value="Flagellin"/>
</dbReference>
<gene>
    <name evidence="6" type="ORF">AOC05_15805</name>
</gene>
<dbReference type="GO" id="GO:0009288">
    <property type="term" value="C:bacterial-type flagellum"/>
    <property type="evidence" value="ECO:0007669"/>
    <property type="project" value="UniProtKB-SubCell"/>
</dbReference>
<comment type="similarity">
    <text evidence="1 3">Belongs to the bacterial flagellin family.</text>
</comment>
<dbReference type="SUPFAM" id="SSF64518">
    <property type="entry name" value="Phase 1 flagellin"/>
    <property type="match status" value="1"/>
</dbReference>
<dbReference type="OrthoDB" id="9758307at2"/>
<dbReference type="InterPro" id="IPR046358">
    <property type="entry name" value="Flagellin_C"/>
</dbReference>